<comment type="function">
    <text evidence="4">Component of the gamma-tubulin ring complex (gTuRC) which mediates microtubule nucleation.</text>
</comment>
<keyword evidence="3 4" id="KW-0206">Cytoskeleton</keyword>
<dbReference type="OrthoDB" id="66546at2759"/>
<dbReference type="EMBL" id="HG739110">
    <property type="protein sequence ID" value="CDP07613.1"/>
    <property type="molecule type" value="Genomic_DNA"/>
</dbReference>
<dbReference type="GO" id="GO:0000922">
    <property type="term" value="C:spindle pole"/>
    <property type="evidence" value="ECO:0007669"/>
    <property type="project" value="InterPro"/>
</dbReference>
<dbReference type="InterPro" id="IPR041470">
    <property type="entry name" value="GCP_N"/>
</dbReference>
<dbReference type="GO" id="GO:0000930">
    <property type="term" value="C:gamma-tubulin complex"/>
    <property type="evidence" value="ECO:0007669"/>
    <property type="project" value="TreeGrafter"/>
</dbReference>
<evidence type="ECO:0000256" key="2">
    <source>
        <dbReference type="ARBA" id="ARBA00022701"/>
    </source>
</evidence>
<name>A0A068UJ11_COFCA</name>
<dbReference type="Gramene" id="CDP07613">
    <property type="protein sequence ID" value="CDP07613"/>
    <property type="gene ID" value="GSCOC_T00024923001"/>
</dbReference>
<dbReference type="OMA" id="KGALHIC"/>
<dbReference type="Gene3D" id="1.20.120.1900">
    <property type="entry name" value="Gamma-tubulin complex, C-terminal domain"/>
    <property type="match status" value="1"/>
</dbReference>
<dbReference type="GO" id="GO:0051011">
    <property type="term" value="F:microtubule minus-end binding"/>
    <property type="evidence" value="ECO:0007669"/>
    <property type="project" value="TreeGrafter"/>
</dbReference>
<keyword evidence="7" id="KW-1185">Reference proteome</keyword>
<dbReference type="PhylomeDB" id="A0A068UJ11"/>
<dbReference type="InterPro" id="IPR007259">
    <property type="entry name" value="GCP"/>
</dbReference>
<evidence type="ECO:0000256" key="4">
    <source>
        <dbReference type="RuleBase" id="RU363050"/>
    </source>
</evidence>
<reference evidence="7" key="1">
    <citation type="journal article" date="2014" name="Science">
        <title>The coffee genome provides insight into the convergent evolution of caffeine biosynthesis.</title>
        <authorList>
            <person name="Denoeud F."/>
            <person name="Carretero-Paulet L."/>
            <person name="Dereeper A."/>
            <person name="Droc G."/>
            <person name="Guyot R."/>
            <person name="Pietrella M."/>
            <person name="Zheng C."/>
            <person name="Alberti A."/>
            <person name="Anthony F."/>
            <person name="Aprea G."/>
            <person name="Aury J.M."/>
            <person name="Bento P."/>
            <person name="Bernard M."/>
            <person name="Bocs S."/>
            <person name="Campa C."/>
            <person name="Cenci A."/>
            <person name="Combes M.C."/>
            <person name="Crouzillat D."/>
            <person name="Da Silva C."/>
            <person name="Daddiego L."/>
            <person name="De Bellis F."/>
            <person name="Dussert S."/>
            <person name="Garsmeur O."/>
            <person name="Gayraud T."/>
            <person name="Guignon V."/>
            <person name="Jahn K."/>
            <person name="Jamilloux V."/>
            <person name="Joet T."/>
            <person name="Labadie K."/>
            <person name="Lan T."/>
            <person name="Leclercq J."/>
            <person name="Lepelley M."/>
            <person name="Leroy T."/>
            <person name="Li L.T."/>
            <person name="Librado P."/>
            <person name="Lopez L."/>
            <person name="Munoz A."/>
            <person name="Noel B."/>
            <person name="Pallavicini A."/>
            <person name="Perrotta G."/>
            <person name="Poncet V."/>
            <person name="Pot D."/>
            <person name="Priyono X."/>
            <person name="Rigoreau M."/>
            <person name="Rouard M."/>
            <person name="Rozas J."/>
            <person name="Tranchant-Dubreuil C."/>
            <person name="VanBuren R."/>
            <person name="Zhang Q."/>
            <person name="Andrade A.C."/>
            <person name="Argout X."/>
            <person name="Bertrand B."/>
            <person name="de Kochko A."/>
            <person name="Graziosi G."/>
            <person name="Henry R.J."/>
            <person name="Jayarama X."/>
            <person name="Ming R."/>
            <person name="Nagai C."/>
            <person name="Rounsley S."/>
            <person name="Sankoff D."/>
            <person name="Giuliano G."/>
            <person name="Albert V.A."/>
            <person name="Wincker P."/>
            <person name="Lashermes P."/>
        </authorList>
    </citation>
    <scope>NUCLEOTIDE SEQUENCE [LARGE SCALE GENOMIC DNA]</scope>
    <source>
        <strain evidence="7">cv. DH200-94</strain>
    </source>
</reference>
<comment type="subcellular location">
    <subcellularLocation>
        <location evidence="4">Cytoplasm</location>
        <location evidence="4">Cytoskeleton</location>
        <location evidence="4">Microtubule organizing center</location>
    </subcellularLocation>
</comment>
<dbReference type="GO" id="GO:0031122">
    <property type="term" value="P:cytoplasmic microtubule organization"/>
    <property type="evidence" value="ECO:0007669"/>
    <property type="project" value="TreeGrafter"/>
</dbReference>
<dbReference type="GO" id="GO:0007020">
    <property type="term" value="P:microtubule nucleation"/>
    <property type="evidence" value="ECO:0007669"/>
    <property type="project" value="InterPro"/>
</dbReference>
<keyword evidence="2 4" id="KW-0493">Microtubule</keyword>
<keyword evidence="1 4" id="KW-0963">Cytoplasm</keyword>
<dbReference type="AlphaFoldDB" id="A0A068UJ11"/>
<dbReference type="InterPro" id="IPR042241">
    <property type="entry name" value="GCP_C_sf"/>
</dbReference>
<dbReference type="GO" id="GO:0043015">
    <property type="term" value="F:gamma-tubulin binding"/>
    <property type="evidence" value="ECO:0007669"/>
    <property type="project" value="InterPro"/>
</dbReference>
<feature type="domain" description="Gamma tubulin complex component protein N-terminal" evidence="5">
    <location>
        <begin position="39"/>
        <end position="344"/>
    </location>
</feature>
<dbReference type="Pfam" id="PF17681">
    <property type="entry name" value="GCP_N_terminal"/>
    <property type="match status" value="1"/>
</dbReference>
<evidence type="ECO:0000256" key="1">
    <source>
        <dbReference type="ARBA" id="ARBA00022490"/>
    </source>
</evidence>
<dbReference type="STRING" id="49390.A0A068UJ11"/>
<dbReference type="GO" id="GO:0000278">
    <property type="term" value="P:mitotic cell cycle"/>
    <property type="evidence" value="ECO:0007669"/>
    <property type="project" value="TreeGrafter"/>
</dbReference>
<comment type="similarity">
    <text evidence="4">Belongs to the TUBGCP family.</text>
</comment>
<dbReference type="FunCoup" id="A0A068UJ11">
    <property type="interactions" value="2694"/>
</dbReference>
<accession>A0A068UJ11</accession>
<evidence type="ECO:0000313" key="6">
    <source>
        <dbReference type="EMBL" id="CDP07613.1"/>
    </source>
</evidence>
<dbReference type="PANTHER" id="PTHR19302:SF33">
    <property type="entry name" value="GAMMA-TUBULIN COMPLEX COMPONENT 5"/>
    <property type="match status" value="1"/>
</dbReference>
<evidence type="ECO:0000313" key="7">
    <source>
        <dbReference type="Proteomes" id="UP000295252"/>
    </source>
</evidence>
<dbReference type="InParanoid" id="A0A068UJ11"/>
<dbReference type="Proteomes" id="UP000295252">
    <property type="component" value="Chromosome II"/>
</dbReference>
<dbReference type="GO" id="GO:0051225">
    <property type="term" value="P:spindle assembly"/>
    <property type="evidence" value="ECO:0007669"/>
    <property type="project" value="TreeGrafter"/>
</dbReference>
<evidence type="ECO:0000256" key="3">
    <source>
        <dbReference type="ARBA" id="ARBA00023212"/>
    </source>
</evidence>
<evidence type="ECO:0000259" key="5">
    <source>
        <dbReference type="Pfam" id="PF17681"/>
    </source>
</evidence>
<dbReference type="PANTHER" id="PTHR19302">
    <property type="entry name" value="GAMMA TUBULIN COMPLEX PROTEIN"/>
    <property type="match status" value="1"/>
</dbReference>
<dbReference type="GO" id="GO:0005874">
    <property type="term" value="C:microtubule"/>
    <property type="evidence" value="ECO:0007669"/>
    <property type="project" value="UniProtKB-KW"/>
</dbReference>
<gene>
    <name evidence="6" type="ORF">GSCOC_T00024923001</name>
</gene>
<protein>
    <recommendedName>
        <fullName evidence="4">Gamma-tubulin complex component</fullName>
    </recommendedName>
</protein>
<sequence length="684" mass="77014">MEVPASLISKVHSSFSDGLHFAAPLPSLSTSEIELVKGALHICQGFSSDLFYWNHIGQSFRVKTGIYVSHLTRTSLYGILDQFTYAATCLKLVEILVNKIHKSARSPPPTLRAFACSVSAWLKKLRDVALREEENISTSDGKMIATLLGLSSSLSSLCSGAEYLLQIVHEAVPGAYFEPNSYIAAADVAVYILNQLYRKLDEVCLVQGGEEDAYRMLLYIFTGSLLPYVEGLDSWLFEGTLDDPFEEMFFYANKGIAIDETEFWEKSYLLRTAKIKNLEIGSSSDVLLKDKKDITGRESISTREKEGGEIEHHVCPLFIKDMGKAIVSAGKSLQLIRHAPLPSLSDVPADNHEIRRCIAGLTLSEVFCVSLAALIGHSDHISEYVWRDNLIVSSFESPVGKEKEERNGEILPFISSDKVWYKILANVLGQKREIVSGSTHIDTDVFSLQKEKLGPDGVDDVPCVGTYCPQNPAITVCQRFLYGNKDAQSALSLSRNLYLPPLDDKELRKAVFYKNSGSCSEEKSTDFTFGFWFDESEYVRRQEETKMLEMLFPFMTLLPSFQEDLHMSEFLPFEKNSTLPSRILSWMQSAEPKVTPLPVVILQECLIAYIKKQADYIGWIILSKLLYDWRLLDELEVLRAIYLLGSGDLLQHFLVVIFNKLDKGESLDDDFELNTILQVHMLNL</sequence>
<dbReference type="GO" id="GO:0051321">
    <property type="term" value="P:meiotic cell cycle"/>
    <property type="evidence" value="ECO:0007669"/>
    <property type="project" value="TreeGrafter"/>
</dbReference>
<proteinExistence type="inferred from homology"/>
<organism evidence="6 7">
    <name type="scientific">Coffea canephora</name>
    <name type="common">Robusta coffee</name>
    <dbReference type="NCBI Taxonomy" id="49390"/>
    <lineage>
        <taxon>Eukaryota</taxon>
        <taxon>Viridiplantae</taxon>
        <taxon>Streptophyta</taxon>
        <taxon>Embryophyta</taxon>
        <taxon>Tracheophyta</taxon>
        <taxon>Spermatophyta</taxon>
        <taxon>Magnoliopsida</taxon>
        <taxon>eudicotyledons</taxon>
        <taxon>Gunneridae</taxon>
        <taxon>Pentapetalae</taxon>
        <taxon>asterids</taxon>
        <taxon>lamiids</taxon>
        <taxon>Gentianales</taxon>
        <taxon>Rubiaceae</taxon>
        <taxon>Ixoroideae</taxon>
        <taxon>Gardenieae complex</taxon>
        <taxon>Bertiereae - Coffeeae clade</taxon>
        <taxon>Coffeeae</taxon>
        <taxon>Coffea</taxon>
    </lineage>
</organism>